<dbReference type="InterPro" id="IPR036227">
    <property type="entry name" value="Ribosomal_uL15/eL18_sf"/>
</dbReference>
<comment type="similarity">
    <text evidence="3">Belongs to the universal ribosomal protein uL15 family.</text>
</comment>
<keyword evidence="2 3" id="KW-0687">Ribonucleoprotein</keyword>
<dbReference type="EMBL" id="NXGO01000151">
    <property type="protein sequence ID" value="PIM95262.1"/>
    <property type="molecule type" value="Genomic_DNA"/>
</dbReference>
<feature type="region of interest" description="Disordered" evidence="4">
    <location>
        <begin position="1"/>
        <end position="37"/>
    </location>
</feature>
<keyword evidence="6" id="KW-1185">Reference proteome</keyword>
<feature type="compositionally biased region" description="Basic residues" evidence="4">
    <location>
        <begin position="23"/>
        <end position="37"/>
    </location>
</feature>
<evidence type="ECO:0000256" key="1">
    <source>
        <dbReference type="ARBA" id="ARBA00022980"/>
    </source>
</evidence>
<dbReference type="GO" id="GO:0005840">
    <property type="term" value="C:ribosome"/>
    <property type="evidence" value="ECO:0007669"/>
    <property type="project" value="UniProtKB-KW"/>
</dbReference>
<protein>
    <recommendedName>
        <fullName evidence="3">Large ribosomal subunit protein uL15</fullName>
    </recommendedName>
</protein>
<evidence type="ECO:0000256" key="3">
    <source>
        <dbReference type="HAMAP-Rule" id="MF_01341"/>
    </source>
</evidence>
<comment type="subunit">
    <text evidence="3">Part of the 50S ribosomal subunit.</text>
</comment>
<evidence type="ECO:0000256" key="2">
    <source>
        <dbReference type="ARBA" id="ARBA00023274"/>
    </source>
</evidence>
<keyword evidence="1 3" id="KW-0689">Ribosomal protein</keyword>
<comment type="function">
    <text evidence="3">Binds to the 23S rRNA.</text>
</comment>
<reference evidence="5" key="1">
    <citation type="submission" date="2017-09" db="EMBL/GenBank/DDBJ databases">
        <authorList>
            <person name="Campbell M.A."/>
            <person name="Lukasik P."/>
            <person name="Simon C."/>
            <person name="McCutcheon J.P."/>
        </authorList>
    </citation>
    <scope>NUCLEOTIDE SEQUENCE [LARGE SCALE GENOMIC DNA]</scope>
    <source>
        <strain evidence="5">MAGTDC</strain>
    </source>
</reference>
<dbReference type="SUPFAM" id="SSF52080">
    <property type="entry name" value="Ribosomal proteins L15p and L18e"/>
    <property type="match status" value="1"/>
</dbReference>
<evidence type="ECO:0000313" key="6">
    <source>
        <dbReference type="Proteomes" id="UP000230981"/>
    </source>
</evidence>
<evidence type="ECO:0000256" key="4">
    <source>
        <dbReference type="SAM" id="MobiDB-lite"/>
    </source>
</evidence>
<organism evidence="5 6">
    <name type="scientific">Candidatus Hodgkinia cicadicola</name>
    <dbReference type="NCBI Taxonomy" id="573658"/>
    <lineage>
        <taxon>Bacteria</taxon>
        <taxon>Pseudomonadati</taxon>
        <taxon>Pseudomonadota</taxon>
        <taxon>Alphaproteobacteria</taxon>
        <taxon>Hyphomicrobiales</taxon>
        <taxon>Candidatus Hodgkinia</taxon>
    </lineage>
</organism>
<keyword evidence="3" id="KW-0699">rRNA-binding</keyword>
<accession>A0ABX4MFD0</accession>
<dbReference type="Proteomes" id="UP000230981">
    <property type="component" value="Unassembled WGS sequence"/>
</dbReference>
<dbReference type="InterPro" id="IPR030878">
    <property type="entry name" value="Ribosomal_uL15"/>
</dbReference>
<evidence type="ECO:0000313" key="5">
    <source>
        <dbReference type="EMBL" id="PIM95262.1"/>
    </source>
</evidence>
<sequence length="148" mass="16386">MSSGLIKTSRRVGRGSGCSKGKTCGRGHKGQRCRSGGKRYSSRRKQYLVNKRILEYGFKCRNNNGSHIIKTISLSLLNKRLSSNCKYSIKSLRAIFGINDLYYIKLLDGEINVTGLMLECDMASDNAIIKITSLGGKVNLSSVVSFLR</sequence>
<name>A0ABX4MFD0_9HYPH</name>
<keyword evidence="3" id="KW-0694">RNA-binding</keyword>
<comment type="caution">
    <text evidence="5">The sequence shown here is derived from an EMBL/GenBank/DDBJ whole genome shotgun (WGS) entry which is preliminary data.</text>
</comment>
<dbReference type="HAMAP" id="MF_01341">
    <property type="entry name" value="Ribosomal_uL15"/>
    <property type="match status" value="1"/>
</dbReference>
<proteinExistence type="inferred from homology"/>
<gene>
    <name evidence="3 5" type="primary">rplO</name>
    <name evidence="5" type="ORF">magtdc_317</name>
</gene>